<dbReference type="OrthoDB" id="8704412at2"/>
<name>A0A517PM89_9PLAN</name>
<organism evidence="1 2">
    <name type="scientific">Gimesia chilikensis</name>
    <dbReference type="NCBI Taxonomy" id="2605989"/>
    <lineage>
        <taxon>Bacteria</taxon>
        <taxon>Pseudomonadati</taxon>
        <taxon>Planctomycetota</taxon>
        <taxon>Planctomycetia</taxon>
        <taxon>Planctomycetales</taxon>
        <taxon>Planctomycetaceae</taxon>
        <taxon>Gimesia</taxon>
    </lineage>
</organism>
<dbReference type="EMBL" id="CP036266">
    <property type="protein sequence ID" value="QDT20501.1"/>
    <property type="molecule type" value="Genomic_DNA"/>
</dbReference>
<sequence length="115" mass="12568">MNAEEFVACCKREKETLLKLFQDSKSGLAVSEGIAALQLSEEQSRLMNQILDGVLTDVFYTLLVGLDGGASLGGVQQTYKIYDEQDQLISDCGDLEAAAWEQFHGKADSEENTAD</sequence>
<dbReference type="Proteomes" id="UP000320421">
    <property type="component" value="Chromosome"/>
</dbReference>
<dbReference type="RefSeq" id="WP_145183399.1">
    <property type="nucleotide sequence ID" value="NZ_CP036266.1"/>
</dbReference>
<dbReference type="AlphaFoldDB" id="A0A517PM89"/>
<proteinExistence type="predicted"/>
<accession>A0A517PM89</accession>
<protein>
    <submittedName>
        <fullName evidence="1">Uncharacterized protein</fullName>
    </submittedName>
</protein>
<evidence type="ECO:0000313" key="1">
    <source>
        <dbReference type="EMBL" id="QDT20501.1"/>
    </source>
</evidence>
<keyword evidence="2" id="KW-1185">Reference proteome</keyword>
<evidence type="ECO:0000313" key="2">
    <source>
        <dbReference type="Proteomes" id="UP000320421"/>
    </source>
</evidence>
<reference evidence="1 2" key="1">
    <citation type="submission" date="2019-02" db="EMBL/GenBank/DDBJ databases">
        <title>Deep-cultivation of Planctomycetes and their phenomic and genomic characterization uncovers novel biology.</title>
        <authorList>
            <person name="Wiegand S."/>
            <person name="Jogler M."/>
            <person name="Boedeker C."/>
            <person name="Pinto D."/>
            <person name="Vollmers J."/>
            <person name="Rivas-Marin E."/>
            <person name="Kohn T."/>
            <person name="Peeters S.H."/>
            <person name="Heuer A."/>
            <person name="Rast P."/>
            <person name="Oberbeckmann S."/>
            <person name="Bunk B."/>
            <person name="Jeske O."/>
            <person name="Meyerdierks A."/>
            <person name="Storesund J.E."/>
            <person name="Kallscheuer N."/>
            <person name="Luecker S."/>
            <person name="Lage O.M."/>
            <person name="Pohl T."/>
            <person name="Merkel B.J."/>
            <person name="Hornburger P."/>
            <person name="Mueller R.-W."/>
            <person name="Bruemmer F."/>
            <person name="Labrenz M."/>
            <person name="Spormann A.M."/>
            <person name="Op den Camp H."/>
            <person name="Overmann J."/>
            <person name="Amann R."/>
            <person name="Jetten M.S.M."/>
            <person name="Mascher T."/>
            <person name="Medema M.H."/>
            <person name="Devos D.P."/>
            <person name="Kaster A.-K."/>
            <person name="Ovreas L."/>
            <person name="Rohde M."/>
            <person name="Galperin M.Y."/>
            <person name="Jogler C."/>
        </authorList>
    </citation>
    <scope>NUCLEOTIDE SEQUENCE [LARGE SCALE GENOMIC DNA]</scope>
    <source>
        <strain evidence="1 2">HG66A1</strain>
    </source>
</reference>
<gene>
    <name evidence="1" type="ORF">HG66A1_22870</name>
</gene>